<feature type="domain" description="YdbS-like PH" evidence="2">
    <location>
        <begin position="77"/>
        <end position="155"/>
    </location>
</feature>
<feature type="transmembrane region" description="Helical" evidence="1">
    <location>
        <begin position="21"/>
        <end position="46"/>
    </location>
</feature>
<reference evidence="3 4" key="1">
    <citation type="journal article" date="2013" name="Stand. Genomic Sci.">
        <title>Genomic Encyclopedia of Type Strains, Phase I: The one thousand microbial genomes (KMG-I) project.</title>
        <authorList>
            <person name="Kyrpides N.C."/>
            <person name="Woyke T."/>
            <person name="Eisen J.A."/>
            <person name="Garrity G."/>
            <person name="Lilburn T.G."/>
            <person name="Beck B.J."/>
            <person name="Whitman W.B."/>
            <person name="Hugenholtz P."/>
            <person name="Klenk H.P."/>
        </authorList>
    </citation>
    <scope>NUCLEOTIDE SEQUENCE [LARGE SCALE GENOMIC DNA]</scope>
    <source>
        <strain evidence="3 4">DSM 45044</strain>
    </source>
</reference>
<evidence type="ECO:0000256" key="1">
    <source>
        <dbReference type="SAM" id="Phobius"/>
    </source>
</evidence>
<dbReference type="InterPro" id="IPR005182">
    <property type="entry name" value="YdbS-like_PH"/>
</dbReference>
<dbReference type="EMBL" id="VLLL01000006">
    <property type="protein sequence ID" value="TWJ11854.1"/>
    <property type="molecule type" value="Genomic_DNA"/>
</dbReference>
<keyword evidence="1" id="KW-0812">Transmembrane</keyword>
<protein>
    <recommendedName>
        <fullName evidence="2">YdbS-like PH domain-containing protein</fullName>
    </recommendedName>
</protein>
<dbReference type="Pfam" id="PF03703">
    <property type="entry name" value="bPH_2"/>
    <property type="match status" value="1"/>
</dbReference>
<accession>A0A562V1V0</accession>
<dbReference type="RefSeq" id="WP_147138505.1">
    <property type="nucleotide sequence ID" value="NZ_BAABIJ010000002.1"/>
</dbReference>
<feature type="transmembrane region" description="Helical" evidence="1">
    <location>
        <begin position="58"/>
        <end position="77"/>
    </location>
</feature>
<name>A0A562V1V0_9ACTN</name>
<dbReference type="Proteomes" id="UP000321617">
    <property type="component" value="Unassembled WGS sequence"/>
</dbReference>
<keyword evidence="1" id="KW-1133">Transmembrane helix</keyword>
<dbReference type="AlphaFoldDB" id="A0A562V1V0"/>
<evidence type="ECO:0000259" key="2">
    <source>
        <dbReference type="Pfam" id="PF03703"/>
    </source>
</evidence>
<dbReference type="PANTHER" id="PTHR34473:SF3">
    <property type="entry name" value="TRANSMEMBRANE PROTEIN-RELATED"/>
    <property type="match status" value="1"/>
</dbReference>
<proteinExistence type="predicted"/>
<comment type="caution">
    <text evidence="3">The sequence shown here is derived from an EMBL/GenBank/DDBJ whole genome shotgun (WGS) entry which is preliminary data.</text>
</comment>
<keyword evidence="1" id="KW-0472">Membrane</keyword>
<organism evidence="3 4">
    <name type="scientific">Stackebrandtia albiflava</name>
    <dbReference type="NCBI Taxonomy" id="406432"/>
    <lineage>
        <taxon>Bacteria</taxon>
        <taxon>Bacillati</taxon>
        <taxon>Actinomycetota</taxon>
        <taxon>Actinomycetes</taxon>
        <taxon>Glycomycetales</taxon>
        <taxon>Glycomycetaceae</taxon>
        <taxon>Stackebrandtia</taxon>
    </lineage>
</organism>
<evidence type="ECO:0000313" key="4">
    <source>
        <dbReference type="Proteomes" id="UP000321617"/>
    </source>
</evidence>
<dbReference type="PANTHER" id="PTHR34473">
    <property type="entry name" value="UPF0699 TRANSMEMBRANE PROTEIN YDBS"/>
    <property type="match status" value="1"/>
</dbReference>
<evidence type="ECO:0000313" key="3">
    <source>
        <dbReference type="EMBL" id="TWJ11854.1"/>
    </source>
</evidence>
<dbReference type="OrthoDB" id="3730669at2"/>
<gene>
    <name evidence="3" type="ORF">LX16_2591</name>
</gene>
<keyword evidence="4" id="KW-1185">Reference proteome</keyword>
<sequence length="167" mass="18718">MTRTRREFRLRPPRHRVHRRAIAWWTLQAVVSGVFIVGGLTAAYLLFPVARPWLAPPLWLMAFVTAVEVLVVPLWRYRVHRWETTDKAVYAATGWFVREWRVAPISRIQTVDTEAGPLQQLLGLATVTVTTASAQGPVRIAGLAKPTAVRVAEQLTEIAQVTEGDAT</sequence>